<dbReference type="PROSITE" id="PS50042">
    <property type="entry name" value="CNMP_BINDING_3"/>
    <property type="match status" value="2"/>
</dbReference>
<feature type="domain" description="Cyclic nucleotide-binding" evidence="1">
    <location>
        <begin position="26"/>
        <end position="120"/>
    </location>
</feature>
<evidence type="ECO:0000259" key="1">
    <source>
        <dbReference type="PROSITE" id="PS50042"/>
    </source>
</evidence>
<dbReference type="Pfam" id="PF00027">
    <property type="entry name" value="cNMP_binding"/>
    <property type="match status" value="1"/>
</dbReference>
<reference evidence="2" key="1">
    <citation type="submission" date="2022-12" db="EMBL/GenBank/DDBJ databases">
        <title>Reference genome sequencing for broad-spectrum identification of bacterial and archaeal isolates by mass spectrometry.</title>
        <authorList>
            <person name="Sekiguchi Y."/>
            <person name="Tourlousse D.M."/>
        </authorList>
    </citation>
    <scope>NUCLEOTIDE SEQUENCE</scope>
    <source>
        <strain evidence="2">ASRB1</strain>
    </source>
</reference>
<sequence>MDKFFHYNDDEDDSSLSLRPEEIKIYRQGEAILQEGESSSLFFVIMDGQVEIRVGAREIRILEPQDVFGLESYSLKKPSPYSAIAMKESRVASYNREALDHFIRETPRMAQSILASVLRQLDQTSQNMVESPNPFLLRDNRIIFVSDGDTIIDEDSTGKAFYRLISTQKGLQVSTGGKVTAIIDTPGEFIGESAALLAIPHEATITSMGETVLEAYTVDNLDVIIRDYPEVALRMMQTLRSRWMQWRAEPTPQYREIHDRTVTENGQ</sequence>
<dbReference type="GO" id="GO:0003700">
    <property type="term" value="F:DNA-binding transcription factor activity"/>
    <property type="evidence" value="ECO:0007669"/>
    <property type="project" value="TreeGrafter"/>
</dbReference>
<dbReference type="Gene3D" id="2.60.120.10">
    <property type="entry name" value="Jelly Rolls"/>
    <property type="match status" value="2"/>
</dbReference>
<name>A0A9W6D3C5_9BACT</name>
<dbReference type="SMART" id="SM00100">
    <property type="entry name" value="cNMP"/>
    <property type="match status" value="2"/>
</dbReference>
<dbReference type="Proteomes" id="UP001144372">
    <property type="component" value="Unassembled WGS sequence"/>
</dbReference>
<gene>
    <name evidence="2" type="ORF">DAMNIGENAA_15820</name>
</gene>
<proteinExistence type="predicted"/>
<dbReference type="SUPFAM" id="SSF51206">
    <property type="entry name" value="cAMP-binding domain-like"/>
    <property type="match status" value="2"/>
</dbReference>
<dbReference type="PANTHER" id="PTHR24567">
    <property type="entry name" value="CRP FAMILY TRANSCRIPTIONAL REGULATORY PROTEIN"/>
    <property type="match status" value="1"/>
</dbReference>
<dbReference type="CDD" id="cd00038">
    <property type="entry name" value="CAP_ED"/>
    <property type="match status" value="2"/>
</dbReference>
<accession>A0A9W6D3C5</accession>
<dbReference type="RefSeq" id="WP_281793411.1">
    <property type="nucleotide sequence ID" value="NZ_BSDR01000001.1"/>
</dbReference>
<dbReference type="PRINTS" id="PR00103">
    <property type="entry name" value="CAMPKINASE"/>
</dbReference>
<dbReference type="PANTHER" id="PTHR24567:SF26">
    <property type="entry name" value="REGULATORY PROTEIN YEIL"/>
    <property type="match status" value="1"/>
</dbReference>
<dbReference type="InterPro" id="IPR014710">
    <property type="entry name" value="RmlC-like_jellyroll"/>
</dbReference>
<protein>
    <recommendedName>
        <fullName evidence="1">Cyclic nucleotide-binding domain-containing protein</fullName>
    </recommendedName>
</protein>
<dbReference type="InterPro" id="IPR000595">
    <property type="entry name" value="cNMP-bd_dom"/>
</dbReference>
<evidence type="ECO:0000313" key="2">
    <source>
        <dbReference type="EMBL" id="GLI34149.1"/>
    </source>
</evidence>
<dbReference type="EMBL" id="BSDR01000001">
    <property type="protein sequence ID" value="GLI34149.1"/>
    <property type="molecule type" value="Genomic_DNA"/>
</dbReference>
<dbReference type="InterPro" id="IPR018490">
    <property type="entry name" value="cNMP-bd_dom_sf"/>
</dbReference>
<organism evidence="2 3">
    <name type="scientific">Desulforhabdus amnigena</name>
    <dbReference type="NCBI Taxonomy" id="40218"/>
    <lineage>
        <taxon>Bacteria</taxon>
        <taxon>Pseudomonadati</taxon>
        <taxon>Thermodesulfobacteriota</taxon>
        <taxon>Syntrophobacteria</taxon>
        <taxon>Syntrophobacterales</taxon>
        <taxon>Syntrophobacteraceae</taxon>
        <taxon>Desulforhabdus</taxon>
    </lineage>
</organism>
<dbReference type="InterPro" id="IPR050397">
    <property type="entry name" value="Env_Response_Regulators"/>
</dbReference>
<dbReference type="GO" id="GO:0005829">
    <property type="term" value="C:cytosol"/>
    <property type="evidence" value="ECO:0007669"/>
    <property type="project" value="TreeGrafter"/>
</dbReference>
<evidence type="ECO:0000313" key="3">
    <source>
        <dbReference type="Proteomes" id="UP001144372"/>
    </source>
</evidence>
<feature type="domain" description="Cyclic nucleotide-binding" evidence="1">
    <location>
        <begin position="144"/>
        <end position="242"/>
    </location>
</feature>
<keyword evidence="3" id="KW-1185">Reference proteome</keyword>
<dbReference type="AlphaFoldDB" id="A0A9W6D3C5"/>
<comment type="caution">
    <text evidence="2">The sequence shown here is derived from an EMBL/GenBank/DDBJ whole genome shotgun (WGS) entry which is preliminary data.</text>
</comment>